<dbReference type="RefSeq" id="WP_143556957.1">
    <property type="nucleotide sequence ID" value="NZ_PDJD01000001.1"/>
</dbReference>
<keyword evidence="4" id="KW-1185">Reference proteome</keyword>
<comment type="caution">
    <text evidence="3">The sequence shown here is derived from an EMBL/GenBank/DDBJ whole genome shotgun (WGS) entry which is preliminary data.</text>
</comment>
<dbReference type="OrthoDB" id="4380314at2"/>
<keyword evidence="2" id="KW-1133">Transmembrane helix</keyword>
<feature type="region of interest" description="Disordered" evidence="1">
    <location>
        <begin position="40"/>
        <end position="66"/>
    </location>
</feature>
<gene>
    <name evidence="3" type="ORF">ATL40_2324</name>
</gene>
<feature type="region of interest" description="Disordered" evidence="1">
    <location>
        <begin position="239"/>
        <end position="279"/>
    </location>
</feature>
<evidence type="ECO:0000313" key="3">
    <source>
        <dbReference type="EMBL" id="PFG20714.1"/>
    </source>
</evidence>
<evidence type="ECO:0000313" key="4">
    <source>
        <dbReference type="Proteomes" id="UP000224915"/>
    </source>
</evidence>
<dbReference type="Proteomes" id="UP000224915">
    <property type="component" value="Unassembled WGS sequence"/>
</dbReference>
<evidence type="ECO:0000256" key="2">
    <source>
        <dbReference type="SAM" id="Phobius"/>
    </source>
</evidence>
<keyword evidence="2" id="KW-0472">Membrane</keyword>
<protein>
    <submittedName>
        <fullName evidence="3">Uncharacterized protein</fullName>
    </submittedName>
</protein>
<reference evidence="3 4" key="1">
    <citation type="submission" date="2017-10" db="EMBL/GenBank/DDBJ databases">
        <title>Sequencing the genomes of 1000 actinobacteria strains.</title>
        <authorList>
            <person name="Klenk H.-P."/>
        </authorList>
    </citation>
    <scope>NUCLEOTIDE SEQUENCE [LARGE SCALE GENOMIC DNA]</scope>
    <source>
        <strain evidence="3 4">DSM 21801</strain>
    </source>
</reference>
<feature type="transmembrane region" description="Helical" evidence="2">
    <location>
        <begin position="155"/>
        <end position="179"/>
    </location>
</feature>
<accession>A0A2A9D216</accession>
<sequence length="279" mass="30068">MPRGRWEGERAAWLLAHSRPGTTRRRRAELLSRRARRLARGGAGVGESSLHDDATPTLHRRLMTSDEGPGDRLARAVLVPAGYALVGLLLGGALATAALLYRALWAMAPRVGRLWAWPWIVLGAAGLTAAVMLLDREALIAFDVWPRYMIIDPDFGRIAVVYAADQVSIGLLMLGYYIWAAGWRGVPAGAVRRPETKRDGTFRQTPDRQKVRLDPGAPVTDAVAPTAAAAPVALAVAMATAEPDPDDDPPAAFVDASADPFGDDDPFTSDTDIVQEFDL</sequence>
<keyword evidence="2" id="KW-0812">Transmembrane</keyword>
<feature type="transmembrane region" description="Helical" evidence="2">
    <location>
        <begin position="82"/>
        <end position="104"/>
    </location>
</feature>
<organism evidence="3 4">
    <name type="scientific">Serinibacter salmoneus</name>
    <dbReference type="NCBI Taxonomy" id="556530"/>
    <lineage>
        <taxon>Bacteria</taxon>
        <taxon>Bacillati</taxon>
        <taxon>Actinomycetota</taxon>
        <taxon>Actinomycetes</taxon>
        <taxon>Micrococcales</taxon>
        <taxon>Beutenbergiaceae</taxon>
        <taxon>Serinibacter</taxon>
    </lineage>
</organism>
<feature type="compositionally biased region" description="Acidic residues" evidence="1">
    <location>
        <begin position="261"/>
        <end position="279"/>
    </location>
</feature>
<proteinExistence type="predicted"/>
<feature type="compositionally biased region" description="Low complexity" evidence="1">
    <location>
        <begin position="250"/>
        <end position="260"/>
    </location>
</feature>
<dbReference type="EMBL" id="PDJD01000001">
    <property type="protein sequence ID" value="PFG20714.1"/>
    <property type="molecule type" value="Genomic_DNA"/>
</dbReference>
<evidence type="ECO:0000256" key="1">
    <source>
        <dbReference type="SAM" id="MobiDB-lite"/>
    </source>
</evidence>
<dbReference type="AlphaFoldDB" id="A0A2A9D216"/>
<name>A0A2A9D216_9MICO</name>
<feature type="transmembrane region" description="Helical" evidence="2">
    <location>
        <begin position="116"/>
        <end position="134"/>
    </location>
</feature>